<name>A0A016WET6_9BILA</name>
<dbReference type="AlphaFoldDB" id="A0A016WET6"/>
<keyword evidence="1" id="KW-0812">Transmembrane</keyword>
<evidence type="ECO:0000313" key="3">
    <source>
        <dbReference type="Proteomes" id="UP000024635"/>
    </source>
</evidence>
<proteinExistence type="predicted"/>
<reference evidence="3" key="1">
    <citation type="journal article" date="2015" name="Nat. Genet.">
        <title>The genome and transcriptome of the zoonotic hookworm Ancylostoma ceylanicum identify infection-specific gene families.</title>
        <authorList>
            <person name="Schwarz E.M."/>
            <person name="Hu Y."/>
            <person name="Antoshechkin I."/>
            <person name="Miller M.M."/>
            <person name="Sternberg P.W."/>
            <person name="Aroian R.V."/>
        </authorList>
    </citation>
    <scope>NUCLEOTIDE SEQUENCE</scope>
    <source>
        <strain evidence="3">HY135</strain>
    </source>
</reference>
<feature type="transmembrane region" description="Helical" evidence="1">
    <location>
        <begin position="6"/>
        <end position="33"/>
    </location>
</feature>
<protein>
    <submittedName>
        <fullName evidence="2">Uncharacterized protein</fullName>
    </submittedName>
</protein>
<gene>
    <name evidence="2" type="primary">Acey_s0743.g1990</name>
    <name evidence="2" type="ORF">Y032_0743g1990</name>
</gene>
<organism evidence="2 3">
    <name type="scientific">Ancylostoma ceylanicum</name>
    <dbReference type="NCBI Taxonomy" id="53326"/>
    <lineage>
        <taxon>Eukaryota</taxon>
        <taxon>Metazoa</taxon>
        <taxon>Ecdysozoa</taxon>
        <taxon>Nematoda</taxon>
        <taxon>Chromadorea</taxon>
        <taxon>Rhabditida</taxon>
        <taxon>Rhabditina</taxon>
        <taxon>Rhabditomorpha</taxon>
        <taxon>Strongyloidea</taxon>
        <taxon>Ancylostomatidae</taxon>
        <taxon>Ancylostomatinae</taxon>
        <taxon>Ancylostoma</taxon>
    </lineage>
</organism>
<comment type="caution">
    <text evidence="2">The sequence shown here is derived from an EMBL/GenBank/DDBJ whole genome shotgun (WGS) entry which is preliminary data.</text>
</comment>
<keyword evidence="3" id="KW-1185">Reference proteome</keyword>
<evidence type="ECO:0000313" key="2">
    <source>
        <dbReference type="EMBL" id="EYC38096.1"/>
    </source>
</evidence>
<keyword evidence="1" id="KW-0472">Membrane</keyword>
<evidence type="ECO:0000256" key="1">
    <source>
        <dbReference type="SAM" id="Phobius"/>
    </source>
</evidence>
<dbReference type="EMBL" id="JARK01000343">
    <property type="protein sequence ID" value="EYC38096.1"/>
    <property type="molecule type" value="Genomic_DNA"/>
</dbReference>
<accession>A0A016WET6</accession>
<dbReference type="Proteomes" id="UP000024635">
    <property type="component" value="Unassembled WGS sequence"/>
</dbReference>
<keyword evidence="1" id="KW-1133">Transmembrane helix</keyword>
<sequence>MSTSRLSFPLIVLIGVLLMLCITSASVATYLGFRLLKRRKQTSLDIYSVYSSSLSMAGRSASAPVYGGFPRHPYVHHLDDGYR</sequence>